<dbReference type="PANTHER" id="PTHR10091">
    <property type="entry name" value="ALDOSE-1-EPIMERASE"/>
    <property type="match status" value="1"/>
</dbReference>
<evidence type="ECO:0000256" key="2">
    <source>
        <dbReference type="ARBA" id="ARBA00023235"/>
    </source>
</evidence>
<keyword evidence="3" id="KW-0119">Carbohydrate metabolism</keyword>
<dbReference type="InterPro" id="IPR011013">
    <property type="entry name" value="Gal_mutarotase_sf_dom"/>
</dbReference>
<dbReference type="AlphaFoldDB" id="A0A6B2JYB2"/>
<dbReference type="PANTHER" id="PTHR10091:SF49">
    <property type="entry name" value="ALDOSE 1-EPIMERASE"/>
    <property type="match status" value="1"/>
</dbReference>
<proteinExistence type="inferred from homology"/>
<dbReference type="Proteomes" id="UP000474757">
    <property type="component" value="Unassembled WGS sequence"/>
</dbReference>
<dbReference type="GO" id="GO:0004034">
    <property type="term" value="F:aldose 1-epimerase activity"/>
    <property type="evidence" value="ECO:0007669"/>
    <property type="project" value="TreeGrafter"/>
</dbReference>
<dbReference type="InterPro" id="IPR014718">
    <property type="entry name" value="GH-type_carb-bd"/>
</dbReference>
<comment type="caution">
    <text evidence="4">The sequence shown here is derived from an EMBL/GenBank/DDBJ whole genome shotgun (WGS) entry which is preliminary data.</text>
</comment>
<dbReference type="SUPFAM" id="SSF74650">
    <property type="entry name" value="Galactose mutarotase-like"/>
    <property type="match status" value="1"/>
</dbReference>
<comment type="similarity">
    <text evidence="1">Belongs to the aldose epimerase family.</text>
</comment>
<dbReference type="GO" id="GO:0006006">
    <property type="term" value="P:glucose metabolic process"/>
    <property type="evidence" value="ECO:0007669"/>
    <property type="project" value="TreeGrafter"/>
</dbReference>
<dbReference type="InterPro" id="IPR008183">
    <property type="entry name" value="Aldose_1/G6P_1-epimerase"/>
</dbReference>
<evidence type="ECO:0000313" key="4">
    <source>
        <dbReference type="EMBL" id="NDV01284.1"/>
    </source>
</evidence>
<dbReference type="EMBL" id="JAAGAB010000002">
    <property type="protein sequence ID" value="NDV01284.1"/>
    <property type="molecule type" value="Genomic_DNA"/>
</dbReference>
<dbReference type="Gene3D" id="2.70.98.10">
    <property type="match status" value="1"/>
</dbReference>
<keyword evidence="2" id="KW-0413">Isomerase</keyword>
<accession>A0A6B2JYB2</accession>
<dbReference type="Pfam" id="PF01263">
    <property type="entry name" value="Aldose_epim"/>
    <property type="match status" value="1"/>
</dbReference>
<reference evidence="4 5" key="1">
    <citation type="submission" date="2020-02" db="EMBL/GenBank/DDBJ databases">
        <title>Pseudoroseicyclus tamarix, sp. nov., isolated from offshore sediment of a Tamarix chinensis forest.</title>
        <authorList>
            <person name="Gai Y."/>
        </authorList>
    </citation>
    <scope>NUCLEOTIDE SEQUENCE [LARGE SCALE GENOMIC DNA]</scope>
    <source>
        <strain evidence="4 5">CLL3-39</strain>
    </source>
</reference>
<evidence type="ECO:0000256" key="3">
    <source>
        <dbReference type="ARBA" id="ARBA00023277"/>
    </source>
</evidence>
<dbReference type="GO" id="GO:0030246">
    <property type="term" value="F:carbohydrate binding"/>
    <property type="evidence" value="ECO:0007669"/>
    <property type="project" value="InterPro"/>
</dbReference>
<protein>
    <submittedName>
        <fullName evidence="4">Galactose mutarotase</fullName>
    </submittedName>
</protein>
<dbReference type="CDD" id="cd09019">
    <property type="entry name" value="galactose_mutarotase_like"/>
    <property type="match status" value="1"/>
</dbReference>
<organism evidence="4 5">
    <name type="scientific">Pseudoroseicyclus tamaricis</name>
    <dbReference type="NCBI Taxonomy" id="2705421"/>
    <lineage>
        <taxon>Bacteria</taxon>
        <taxon>Pseudomonadati</taxon>
        <taxon>Pseudomonadota</taxon>
        <taxon>Alphaproteobacteria</taxon>
        <taxon>Rhodobacterales</taxon>
        <taxon>Paracoccaceae</taxon>
        <taxon>Pseudoroseicyclus</taxon>
    </lineage>
</organism>
<dbReference type="GO" id="GO:0033499">
    <property type="term" value="P:galactose catabolic process via UDP-galactose, Leloir pathway"/>
    <property type="evidence" value="ECO:0007669"/>
    <property type="project" value="TreeGrafter"/>
</dbReference>
<evidence type="ECO:0000313" key="5">
    <source>
        <dbReference type="Proteomes" id="UP000474757"/>
    </source>
</evidence>
<evidence type="ECO:0000256" key="1">
    <source>
        <dbReference type="ARBA" id="ARBA00006206"/>
    </source>
</evidence>
<dbReference type="InterPro" id="IPR047215">
    <property type="entry name" value="Galactose_mutarotase-like"/>
</dbReference>
<name>A0A6B2JYB2_9RHOB</name>
<sequence>MREHFGRAPDGADVERVTIRGGGLEAKIISWGATLQDLRLEGVDHPLVLGSEDLSAYLGTMLYFGALVGRVSNRIDRGEAELDGERVVLDRNEPFATLHGGPFGAGEKNWRFTHVGEDRVSLTLRMPDGEGGFPGNLDVTAHMAVGPDGLSLDVEAVTDAPTFCAFAHHTYWNLSGEETIDDHLMTIPAESYHPVDDHQIPLGPAEPVAGTRFDFRTGRPVHRTGDAVLDHNLCPAGQGLRHVCALEAGGLRLDITSDMPGLQVYEGVLVDTAPHRGLTGEAYGPRAGLALEPQMYPDSPNQPAYPPVTLRPGETWRQRARFRVSRA</sequence>
<dbReference type="RefSeq" id="WP_163892880.1">
    <property type="nucleotide sequence ID" value="NZ_JAAFYS010000002.1"/>
</dbReference>
<gene>
    <name evidence="4" type="ORF">GZA08_09945</name>
</gene>
<keyword evidence="5" id="KW-1185">Reference proteome</keyword>